<dbReference type="SUPFAM" id="SSF102405">
    <property type="entry name" value="MCP/YpsA-like"/>
    <property type="match status" value="1"/>
</dbReference>
<dbReference type="GO" id="GO:0009294">
    <property type="term" value="P:DNA-mediated transformation"/>
    <property type="evidence" value="ECO:0007669"/>
    <property type="project" value="InterPro"/>
</dbReference>
<feature type="domain" description="Smf/DprA SLOG" evidence="2">
    <location>
        <begin position="79"/>
        <end position="289"/>
    </location>
</feature>
<organism evidence="3 4">
    <name type="scientific">Metallococcus carri</name>
    <dbReference type="NCBI Taxonomy" id="1656884"/>
    <lineage>
        <taxon>Bacteria</taxon>
        <taxon>Bacillati</taxon>
        <taxon>Actinomycetota</taxon>
        <taxon>Actinomycetes</taxon>
        <taxon>Micrococcales</taxon>
        <taxon>Dermacoccaceae</taxon>
        <taxon>Metallococcus</taxon>
    </lineage>
</organism>
<sequence length="367" mass="38789">MSALERVDPAERAARVALSQVVEPLDRVIVPKLLGLSGVEAWDRIVTDAGGQFARCAARVRERHPERLWQIAEKLRVRVVVPGDEEWPPGLDDLQVPPWCLWVRGGGRLTDLLGLSIAVVGSRMSTSYGDHVAGELGHDLSERGWTVVSGAAYGIDAAAHRGALSARRPTIAALACGVDRSYPAAHAELLEVIRGDGALVSEMPPGAAPQKHRFLARNRLIAALTRGTVVVEAGLRSGSLNTATHAEALARPVGAVPGPVTSAMSAGCHELVREGKAVLVSDARDVIELAGAIGGDLAPPRRGQIVAADRLGEEAQRVLFAMPARGSTTVDRLTRSAGLTVPEVLRSLACLEGAGEVQRSDDGWRLP</sequence>
<evidence type="ECO:0000313" key="4">
    <source>
        <dbReference type="Proteomes" id="UP000744769"/>
    </source>
</evidence>
<evidence type="ECO:0000259" key="2">
    <source>
        <dbReference type="Pfam" id="PF02481"/>
    </source>
</evidence>
<dbReference type="Pfam" id="PF02481">
    <property type="entry name" value="DNA_processg_A"/>
    <property type="match status" value="1"/>
</dbReference>
<keyword evidence="4" id="KW-1185">Reference proteome</keyword>
<dbReference type="NCBIfam" id="TIGR00732">
    <property type="entry name" value="dprA"/>
    <property type="match status" value="1"/>
</dbReference>
<evidence type="ECO:0000256" key="1">
    <source>
        <dbReference type="ARBA" id="ARBA00006525"/>
    </source>
</evidence>
<dbReference type="InterPro" id="IPR003488">
    <property type="entry name" value="DprA"/>
</dbReference>
<dbReference type="PANTHER" id="PTHR43022:SF1">
    <property type="entry name" value="PROTEIN SMF"/>
    <property type="match status" value="1"/>
</dbReference>
<dbReference type="PANTHER" id="PTHR43022">
    <property type="entry name" value="PROTEIN SMF"/>
    <property type="match status" value="1"/>
</dbReference>
<comment type="caution">
    <text evidence="3">The sequence shown here is derived from an EMBL/GenBank/DDBJ whole genome shotgun (WGS) entry which is preliminary data.</text>
</comment>
<evidence type="ECO:0000313" key="3">
    <source>
        <dbReference type="EMBL" id="NHN54335.1"/>
    </source>
</evidence>
<accession>A0A967AYV1</accession>
<protein>
    <submittedName>
        <fullName evidence="3">DNA-protecting protein DprA</fullName>
    </submittedName>
</protein>
<name>A0A967AYV1_9MICO</name>
<dbReference type="Gene3D" id="3.40.50.450">
    <property type="match status" value="1"/>
</dbReference>
<gene>
    <name evidence="3" type="primary">dprA</name>
    <name evidence="3" type="ORF">G9U51_00860</name>
</gene>
<comment type="similarity">
    <text evidence="1">Belongs to the DprA/Smf family.</text>
</comment>
<dbReference type="EMBL" id="JAAOIV010000001">
    <property type="protein sequence ID" value="NHN54335.1"/>
    <property type="molecule type" value="Genomic_DNA"/>
</dbReference>
<dbReference type="InterPro" id="IPR057666">
    <property type="entry name" value="DrpA_SLOG"/>
</dbReference>
<dbReference type="Proteomes" id="UP000744769">
    <property type="component" value="Unassembled WGS sequence"/>
</dbReference>
<dbReference type="AlphaFoldDB" id="A0A967AYV1"/>
<proteinExistence type="inferred from homology"/>
<dbReference type="RefSeq" id="WP_166191822.1">
    <property type="nucleotide sequence ID" value="NZ_JAAOIV010000001.1"/>
</dbReference>
<reference evidence="3" key="1">
    <citation type="submission" date="2020-03" db="EMBL/GenBank/DDBJ databases">
        <title>Draft sequencing of Calidifontibacter sp. DB0510.</title>
        <authorList>
            <person name="Kim D.-U."/>
        </authorList>
    </citation>
    <scope>NUCLEOTIDE SEQUENCE</scope>
    <source>
        <strain evidence="3">DB0510</strain>
    </source>
</reference>